<feature type="region of interest" description="Disordered" evidence="1">
    <location>
        <begin position="830"/>
        <end position="850"/>
    </location>
</feature>
<feature type="region of interest" description="Disordered" evidence="1">
    <location>
        <begin position="38"/>
        <end position="64"/>
    </location>
</feature>
<dbReference type="AlphaFoldDB" id="A0AAJ0G2K4"/>
<evidence type="ECO:0000313" key="2">
    <source>
        <dbReference type="EMBL" id="KAK2608466.1"/>
    </source>
</evidence>
<feature type="region of interest" description="Disordered" evidence="1">
    <location>
        <begin position="915"/>
        <end position="962"/>
    </location>
</feature>
<reference evidence="2" key="1">
    <citation type="submission" date="2023-06" db="EMBL/GenBank/DDBJ databases">
        <title>Conoideocrella luteorostrata (Hypocreales: Clavicipitaceae), a potential biocontrol fungus for elongate hemlock scale in United States Christmas tree production areas.</title>
        <authorList>
            <person name="Barrett H."/>
            <person name="Lovett B."/>
            <person name="Macias A.M."/>
            <person name="Stajich J.E."/>
            <person name="Kasson M.T."/>
        </authorList>
    </citation>
    <scope>NUCLEOTIDE SEQUENCE</scope>
    <source>
        <strain evidence="2">ARSEF 14590</strain>
    </source>
</reference>
<proteinExistence type="predicted"/>
<accession>A0AAJ0G2K4</accession>
<feature type="region of interest" description="Disordered" evidence="1">
    <location>
        <begin position="522"/>
        <end position="566"/>
    </location>
</feature>
<feature type="compositionally biased region" description="Polar residues" evidence="1">
    <location>
        <begin position="920"/>
        <end position="945"/>
    </location>
</feature>
<feature type="compositionally biased region" description="Low complexity" evidence="1">
    <location>
        <begin position="549"/>
        <end position="566"/>
    </location>
</feature>
<comment type="caution">
    <text evidence="2">The sequence shown here is derived from an EMBL/GenBank/DDBJ whole genome shotgun (WGS) entry which is preliminary data.</text>
</comment>
<protein>
    <recommendedName>
        <fullName evidence="4">Proteophosphoglycan ppg4</fullName>
    </recommendedName>
</protein>
<feature type="region of interest" description="Disordered" evidence="1">
    <location>
        <begin position="361"/>
        <end position="394"/>
    </location>
</feature>
<feature type="compositionally biased region" description="Polar residues" evidence="1">
    <location>
        <begin position="415"/>
        <end position="427"/>
    </location>
</feature>
<sequence length="1124" mass="122646">MSPMSPNHRTSLDTEQCLEGQATTITTTTTTTATTAVHGEAPKISNRLSKHKKSHPSLSSHPFIPLDHDQFLSSGTSRDSHTYLAGSLPNLLLENAEREHELQRGVSEAQSPNLSIAERVNLAERRNRPGLKLQSPGASQRSGLAVPHEGASPHVLEAASRTPVSRSKPLAADSPASPFSLQHLRRHSTENEEPKGRGIGSHFTRLNLLPISPLNASFLADYRDASPRQGLFLAHASKPDFSHPVVKPLTSPLSETDHAAACVSMRRRSFMQTPGVATRPPICDESRKPTTLNSPTLAASVLAGTEVVKDARKATKRVQKQLSLPNLPKGYEQERSVTPCESDYRQLGGMKFGTLRITNASPIPGFRGDGTDKKPANPTTCTAPRLSPKDGDYNNVPPRGSLRTASNLSIVESAQSTTNLDTLQKSGMPSHRRTASQPGESTCADALTVAESPTLKRLHKRLSSLMELLEDPRDDFGRGPLSSHPFIPAKESREQGLNQGMVPHHGESVIEYPAKEVLDVINDPNAKPRRGGGSSNTIRSPSARRGMSRSDSGFVSTGSSLSSRRTLSNADSAYSSNASVQSSSTPATEFADWTPAIAKETPWAVKDLDSNAAVTDSSNSTWQIKNDQLATSARPSLMNRSASSLRRLSFRVRQRGHSVSLPDTSWKLANHSHRSSEDSDDTNTSESMTKTISTSSQDSTAEAGDSKAGKLQKLFRGTKNTNDLSRRLALHDGITIVPNVPQEVETRFNQHSKAFPTTSMRLTKQRSVSTESLMTIVSVESRAQYSESNYSRESHYDDSSYYHESTKSHKSQNSIDSIKTLNSFTSVKTIKGNRNYGSTSSSQSMRTAKGSLPEVPLIGPVREAAHYFHNGDASPTIMAMLPPHETPPQMSLKRKPVPIARDEPQHKSFCTVGTKVASPGFQNSDSSSGQSTPRVDATSGTASSRQRMKRYPVRASSNQRALAARASAPDLVAPQAENPAALSSKYVLIDLYKELPLEPARQPILRSSFSRRPRGQYSRESGHNWSSPGGNTDQENVRTCPTTSTKLLQSQSLVELARYQCEVPHEDVWAWALKRKHSTLLHRPAFSETTGMDVLDLHPDGSKPRYRVLHSYNSPAYKNIPIWG</sequence>
<keyword evidence="3" id="KW-1185">Reference proteome</keyword>
<feature type="region of interest" description="Disordered" evidence="1">
    <location>
        <begin position="783"/>
        <end position="814"/>
    </location>
</feature>
<gene>
    <name evidence="2" type="ORF">QQS21_003036</name>
</gene>
<evidence type="ECO:0000313" key="3">
    <source>
        <dbReference type="Proteomes" id="UP001251528"/>
    </source>
</evidence>
<feature type="region of interest" description="Disordered" evidence="1">
    <location>
        <begin position="662"/>
        <end position="714"/>
    </location>
</feature>
<feature type="region of interest" description="Disordered" evidence="1">
    <location>
        <begin position="415"/>
        <end position="441"/>
    </location>
</feature>
<feature type="region of interest" description="Disordered" evidence="1">
    <location>
        <begin position="1006"/>
        <end position="1038"/>
    </location>
</feature>
<name>A0AAJ0G2K4_9HYPO</name>
<feature type="region of interest" description="Disordered" evidence="1">
    <location>
        <begin position="125"/>
        <end position="178"/>
    </location>
</feature>
<dbReference type="Proteomes" id="UP001251528">
    <property type="component" value="Unassembled WGS sequence"/>
</dbReference>
<dbReference type="EMBL" id="JASWJB010000038">
    <property type="protein sequence ID" value="KAK2608466.1"/>
    <property type="molecule type" value="Genomic_DNA"/>
</dbReference>
<feature type="compositionally biased region" description="Polar residues" evidence="1">
    <location>
        <begin position="688"/>
        <end position="700"/>
    </location>
</feature>
<feature type="compositionally biased region" description="Basic and acidic residues" evidence="1">
    <location>
        <begin position="790"/>
        <end position="807"/>
    </location>
</feature>
<feature type="compositionally biased region" description="Polar residues" evidence="1">
    <location>
        <begin position="835"/>
        <end position="846"/>
    </location>
</feature>
<evidence type="ECO:0000256" key="1">
    <source>
        <dbReference type="SAM" id="MobiDB-lite"/>
    </source>
</evidence>
<evidence type="ECO:0008006" key="4">
    <source>
        <dbReference type="Google" id="ProtNLM"/>
    </source>
</evidence>
<feature type="compositionally biased region" description="Polar residues" evidence="1">
    <location>
        <begin position="1023"/>
        <end position="1038"/>
    </location>
</feature>
<organism evidence="2 3">
    <name type="scientific">Conoideocrella luteorostrata</name>
    <dbReference type="NCBI Taxonomy" id="1105319"/>
    <lineage>
        <taxon>Eukaryota</taxon>
        <taxon>Fungi</taxon>
        <taxon>Dikarya</taxon>
        <taxon>Ascomycota</taxon>
        <taxon>Pezizomycotina</taxon>
        <taxon>Sordariomycetes</taxon>
        <taxon>Hypocreomycetidae</taxon>
        <taxon>Hypocreales</taxon>
        <taxon>Clavicipitaceae</taxon>
        <taxon>Conoideocrella</taxon>
    </lineage>
</organism>